<dbReference type="InterPro" id="IPR027267">
    <property type="entry name" value="AH/BAR_dom_sf"/>
</dbReference>
<proteinExistence type="predicted"/>
<dbReference type="SMART" id="SM00721">
    <property type="entry name" value="BAR"/>
    <property type="match status" value="1"/>
</dbReference>
<gene>
    <name evidence="13" type="ORF">TBIB3V08_LOCUS6834</name>
</gene>
<feature type="domain" description="SH3" evidence="10">
    <location>
        <begin position="2"/>
        <end position="61"/>
    </location>
</feature>
<organism evidence="13">
    <name type="scientific">Timema bartmani</name>
    <dbReference type="NCBI Taxonomy" id="61472"/>
    <lineage>
        <taxon>Eukaryota</taxon>
        <taxon>Metazoa</taxon>
        <taxon>Ecdysozoa</taxon>
        <taxon>Arthropoda</taxon>
        <taxon>Hexapoda</taxon>
        <taxon>Insecta</taxon>
        <taxon>Pterygota</taxon>
        <taxon>Neoptera</taxon>
        <taxon>Polyneoptera</taxon>
        <taxon>Phasmatodea</taxon>
        <taxon>Timematodea</taxon>
        <taxon>Timematoidea</taxon>
        <taxon>Timematidae</taxon>
        <taxon>Timema</taxon>
    </lineage>
</organism>
<evidence type="ECO:0000256" key="1">
    <source>
        <dbReference type="ARBA" id="ARBA00004282"/>
    </source>
</evidence>
<feature type="region of interest" description="Disordered" evidence="9">
    <location>
        <begin position="1237"/>
        <end position="1258"/>
    </location>
</feature>
<dbReference type="SUPFAM" id="SSF48065">
    <property type="entry name" value="DBL homology domain (DH-domain)"/>
    <property type="match status" value="1"/>
</dbReference>
<sequence>MENGLIFKAINDFFTTNEGELCLKKGDIVQVLEKIDRHWCYGCYGDKYGNIPSNYLISVDPPLLADTQELFAAVADFSGQQSGDLTFQRGELIVGLNQVNTNWWSGKIDDRLGIFPTTYVWQLDSKYLKKTSQNKLVKMEARVKLNLKAQLEEEMDLFEGEFITITEIIDKNWYRGFYGSRNGIFPSAYVEVIDSAIPCTSQTKKINLEDNNTLSTLAKEESPQHTFENSESEIDDIFDDNYFRINMPSIFKHNSFEKSENKVLELHSQPTSLDVVPYGITLYPFYAQFDNELSFHEGEIINLIRHIDKHWIEGKIDEKKGIFPANYVNILVDCQADVIHSETAFNVQEKILNTYLPNVKPNSQAKVLYNFDAQMNCDISVKENDIVCIIEVVNEDWYKVQSEIGEIGLCPQAYLCLESDKESGLDPFHIDKPYNSQNWLDMQSEYFIEANTDNEDQNKDHLFCPNIQSDSHNHTDTFLENSSVAISPLIDLGEELLKDELRIDLVQNNEIERNSNQSRFFGQPNLKDELQSKNLDIINTMKESLREDGVDLRENKIQHTLKGHEELSRVVSVDRIPHRPAPPIPLPGQQPVRRHLHRPSPTVSGLNKEEFLSSVETEANPTDIFQQEEQRLKNIEQRQNVISELVYTEKEYVRDLKITYETFNLHNPTFLERRGIDVQIVFGNLLEVLNLAEDFLDLLQLAMKGKSEEDQCVGSCFLQVADKMKLVYGLYCMNHDNALTLFEKYESNPDIKAAFDKGLETLRYQIVCFDMSSILIKPVQRILKYPLIINELIKCTEDNHKDKQDLLKAVITMMEVASYINEYKRRNDIVTKYLDIDDTISSRMSKISLHSVAKKSTRIGVMLSSSLGIKSATKDLDFDEQEVIFHSMDKMIRSFLKTVEMFVASLEDIITLQQSMAEAISVLYNEKIIEVDRYQSIHNRIYSHFWMDFKSSVERRVMDPLNTLLAYFDGPEKLVQKRNDKLLDYDGYCARADKLKDNRQFQEELAISKSNYEALNWQLLEELPILTTLACELFVECMAAFVTSRRLLSGKITKQYLTLMELPLMKTSQGDLLETYILKHTLIWSHLGRYTFSPKVIKMDSTLKRNSKSPVQNLGQDNANFTKEVNQSYSQRAYLHSRYTSDILCRVKYDYTSKNQLEVSVKSGDLIAVIKKQNPMGDPNVWFVDNGETQGFLPIFCLMPEIDSQPTETQPCISSPHETKLSIPTVLIPQHQHHSRPSSLSALELSPNSNETSPVQRVSGQLPSYEEVVLADISENSKEDDSNHVYEEIPDNVEYFYALYNFVGNGEYMLTVQAGQVVKVLHKEDFEGNPEWWLVENHIGSKGYVPANYLSKYTS</sequence>
<keyword evidence="5" id="KW-0344">Guanine-nucleotide releasing factor</keyword>
<comment type="subcellular location">
    <subcellularLocation>
        <location evidence="1">Cell junction</location>
    </subcellularLocation>
    <subcellularLocation>
        <location evidence="2">Golgi apparatus</location>
        <location evidence="2">Golgi stack</location>
    </subcellularLocation>
</comment>
<dbReference type="PRINTS" id="PR00499">
    <property type="entry name" value="P67PHOX"/>
</dbReference>
<feature type="domain" description="SH3" evidence="10">
    <location>
        <begin position="66"/>
        <end position="125"/>
    </location>
</feature>
<dbReference type="Gene3D" id="1.20.1270.60">
    <property type="entry name" value="Arfaptin homology (AH) domain/BAR domain"/>
    <property type="match status" value="1"/>
</dbReference>
<dbReference type="GO" id="GO:0035556">
    <property type="term" value="P:intracellular signal transduction"/>
    <property type="evidence" value="ECO:0007669"/>
    <property type="project" value="InterPro"/>
</dbReference>
<evidence type="ECO:0000256" key="7">
    <source>
        <dbReference type="ARBA" id="ARBA00032587"/>
    </source>
</evidence>
<feature type="domain" description="SH3" evidence="10">
    <location>
        <begin position="274"/>
        <end position="333"/>
    </location>
</feature>
<evidence type="ECO:0000256" key="3">
    <source>
        <dbReference type="ARBA" id="ARBA00018186"/>
    </source>
</evidence>
<evidence type="ECO:0000256" key="2">
    <source>
        <dbReference type="ARBA" id="ARBA00004348"/>
    </source>
</evidence>
<feature type="domain" description="SH3" evidence="10">
    <location>
        <begin position="360"/>
        <end position="420"/>
    </location>
</feature>
<dbReference type="Pfam" id="PF00621">
    <property type="entry name" value="RhoGEF"/>
    <property type="match status" value="1"/>
</dbReference>
<dbReference type="PRINTS" id="PR00452">
    <property type="entry name" value="SH3DOMAIN"/>
</dbReference>
<dbReference type="InterPro" id="IPR051492">
    <property type="entry name" value="Dynamin-Rho_GEF"/>
</dbReference>
<feature type="region of interest" description="Disordered" evidence="9">
    <location>
        <begin position="580"/>
        <end position="605"/>
    </location>
</feature>
<accession>A0A7R9I1Z2</accession>
<dbReference type="EMBL" id="OD566671">
    <property type="protein sequence ID" value="CAD7444457.1"/>
    <property type="molecule type" value="Genomic_DNA"/>
</dbReference>
<dbReference type="InterPro" id="IPR000219">
    <property type="entry name" value="DH_dom"/>
</dbReference>
<dbReference type="SUPFAM" id="SSF50044">
    <property type="entry name" value="SH3-domain"/>
    <property type="match status" value="7"/>
</dbReference>
<protein>
    <recommendedName>
        <fullName evidence="3">Dynamin-binding protein</fullName>
    </recommendedName>
    <alternativeName>
        <fullName evidence="7">Scaffold protein Tuba</fullName>
    </alternativeName>
</protein>
<dbReference type="Gene3D" id="1.20.900.10">
    <property type="entry name" value="Dbl homology (DH) domain"/>
    <property type="match status" value="1"/>
</dbReference>
<dbReference type="GO" id="GO:0005795">
    <property type="term" value="C:Golgi stack"/>
    <property type="evidence" value="ECO:0007669"/>
    <property type="project" value="UniProtKB-SubCell"/>
</dbReference>
<name>A0A7R9I1Z2_9NEOP</name>
<dbReference type="Pfam" id="PF00018">
    <property type="entry name" value="SH3_1"/>
    <property type="match status" value="4"/>
</dbReference>
<dbReference type="SUPFAM" id="SSF103657">
    <property type="entry name" value="BAR/IMD domain-like"/>
    <property type="match status" value="1"/>
</dbReference>
<evidence type="ECO:0000259" key="10">
    <source>
        <dbReference type="PROSITE" id="PS50002"/>
    </source>
</evidence>
<dbReference type="SMART" id="SM00325">
    <property type="entry name" value="RhoGEF"/>
    <property type="match status" value="1"/>
</dbReference>
<dbReference type="Pfam" id="PF07653">
    <property type="entry name" value="SH3_2"/>
    <property type="match status" value="1"/>
</dbReference>
<feature type="domain" description="BAR" evidence="12">
    <location>
        <begin position="863"/>
        <end position="1073"/>
    </location>
</feature>
<dbReference type="GO" id="GO:0070161">
    <property type="term" value="C:anchoring junction"/>
    <property type="evidence" value="ECO:0007669"/>
    <property type="project" value="UniProtKB-SubCell"/>
</dbReference>
<dbReference type="CDD" id="cd00174">
    <property type="entry name" value="SH3"/>
    <property type="match status" value="2"/>
</dbReference>
<evidence type="ECO:0000259" key="12">
    <source>
        <dbReference type="PROSITE" id="PS51021"/>
    </source>
</evidence>
<evidence type="ECO:0000313" key="13">
    <source>
        <dbReference type="EMBL" id="CAD7444457.1"/>
    </source>
</evidence>
<feature type="domain" description="DH" evidence="11">
    <location>
        <begin position="637"/>
        <end position="823"/>
    </location>
</feature>
<dbReference type="InterPro" id="IPR001331">
    <property type="entry name" value="GDS_CDC24_CS"/>
</dbReference>
<keyword evidence="4 8" id="KW-0728">SH3 domain</keyword>
<feature type="domain" description="SH3" evidence="10">
    <location>
        <begin position="1140"/>
        <end position="1203"/>
    </location>
</feature>
<dbReference type="InterPro" id="IPR004148">
    <property type="entry name" value="BAR_dom"/>
</dbReference>
<feature type="domain" description="SH3" evidence="10">
    <location>
        <begin position="1291"/>
        <end position="1355"/>
    </location>
</feature>
<dbReference type="InterPro" id="IPR035899">
    <property type="entry name" value="DBL_dom_sf"/>
</dbReference>
<dbReference type="PANTHER" id="PTHR22834:SF20">
    <property type="entry name" value="SH3 DOMAIN-CONTAINING PROTEIN"/>
    <property type="match status" value="1"/>
</dbReference>
<dbReference type="SMART" id="SM00326">
    <property type="entry name" value="SH3"/>
    <property type="match status" value="7"/>
</dbReference>
<evidence type="ECO:0000256" key="8">
    <source>
        <dbReference type="PROSITE-ProRule" id="PRU00192"/>
    </source>
</evidence>
<evidence type="ECO:0000256" key="4">
    <source>
        <dbReference type="ARBA" id="ARBA00022443"/>
    </source>
</evidence>
<keyword evidence="6" id="KW-0965">Cell junction</keyword>
<dbReference type="PANTHER" id="PTHR22834">
    <property type="entry name" value="NUCLEAR FUSION PROTEIN FUS2"/>
    <property type="match status" value="1"/>
</dbReference>
<reference evidence="13" key="1">
    <citation type="submission" date="2020-11" db="EMBL/GenBank/DDBJ databases">
        <authorList>
            <person name="Tran Van P."/>
        </authorList>
    </citation>
    <scope>NUCLEOTIDE SEQUENCE</scope>
</reference>
<evidence type="ECO:0000256" key="5">
    <source>
        <dbReference type="ARBA" id="ARBA00022658"/>
    </source>
</evidence>
<dbReference type="PROSITE" id="PS00741">
    <property type="entry name" value="DH_1"/>
    <property type="match status" value="1"/>
</dbReference>
<dbReference type="PROSITE" id="PS50010">
    <property type="entry name" value="DH_2"/>
    <property type="match status" value="1"/>
</dbReference>
<evidence type="ECO:0000256" key="6">
    <source>
        <dbReference type="ARBA" id="ARBA00022949"/>
    </source>
</evidence>
<dbReference type="InterPro" id="IPR001452">
    <property type="entry name" value="SH3_domain"/>
</dbReference>
<dbReference type="GO" id="GO:0005085">
    <property type="term" value="F:guanyl-nucleotide exchange factor activity"/>
    <property type="evidence" value="ECO:0007669"/>
    <property type="project" value="UniProtKB-KW"/>
</dbReference>
<dbReference type="InterPro" id="IPR036028">
    <property type="entry name" value="SH3-like_dom_sf"/>
</dbReference>
<dbReference type="PROSITE" id="PS50002">
    <property type="entry name" value="SH3"/>
    <property type="match status" value="7"/>
</dbReference>
<evidence type="ECO:0000259" key="11">
    <source>
        <dbReference type="PROSITE" id="PS50010"/>
    </source>
</evidence>
<dbReference type="Pfam" id="PF03114">
    <property type="entry name" value="BAR"/>
    <property type="match status" value="1"/>
</dbReference>
<dbReference type="Gene3D" id="2.30.30.40">
    <property type="entry name" value="SH3 Domains"/>
    <property type="match status" value="7"/>
</dbReference>
<evidence type="ECO:0000256" key="9">
    <source>
        <dbReference type="SAM" id="MobiDB-lite"/>
    </source>
</evidence>
<dbReference type="CDD" id="cd00160">
    <property type="entry name" value="RhoGEF"/>
    <property type="match status" value="1"/>
</dbReference>
<feature type="domain" description="SH3" evidence="10">
    <location>
        <begin position="136"/>
        <end position="195"/>
    </location>
</feature>
<dbReference type="PROSITE" id="PS51021">
    <property type="entry name" value="BAR"/>
    <property type="match status" value="1"/>
</dbReference>